<evidence type="ECO:0000256" key="4">
    <source>
        <dbReference type="ARBA" id="ARBA00022692"/>
    </source>
</evidence>
<reference evidence="7 8" key="1">
    <citation type="submission" date="2012-05" db="EMBL/GenBank/DDBJ databases">
        <title>Recombination and specialization in a pathogen metapopulation.</title>
        <authorList>
            <person name="Gardiner A."/>
            <person name="Kemen E."/>
            <person name="Schultz-Larsen T."/>
            <person name="MacLean D."/>
            <person name="Van Oosterhout C."/>
            <person name="Jones J.D.G."/>
        </authorList>
    </citation>
    <scope>NUCLEOTIDE SEQUENCE [LARGE SCALE GENOMIC DNA]</scope>
    <source>
        <strain evidence="7 8">Ac Nc2</strain>
    </source>
</reference>
<dbReference type="PANTHER" id="PTHR12815">
    <property type="entry name" value="SORTING AND ASSEMBLY MACHINERY SAMM50 PROTEIN FAMILY MEMBER"/>
    <property type="match status" value="1"/>
</dbReference>
<feature type="domain" description="Bacterial surface antigen (D15)" evidence="6">
    <location>
        <begin position="1220"/>
        <end position="1557"/>
    </location>
</feature>
<keyword evidence="5" id="KW-0472">Membrane</keyword>
<keyword evidence="8" id="KW-1185">Reference proteome</keyword>
<gene>
    <name evidence="7" type="ORF">BN9_024520</name>
</gene>
<dbReference type="InParanoid" id="A0A024G521"/>
<sequence length="1558" mass="176506">MEWIRWSDDELYVLLQLIKENIVEYLYGTESLFMSTLHQHFATKTLDEICALVRDLMLRFSVAHATNQLFRSSNIQTVKSIYIPGLDSKSPLPTKTCMLRFLYEIMTHLPENQSQIWLLDELRRFIYKLRQYRHLLSKLQSQDLFFSRVQIWNKSVTETREKFLALYQIHLKHQFGSMRQSEANQTGQSLRLEVLNEIFLDYHAKQLNLIDITNMCFRLHNKCGMPELLVRLCEFLKQTGPSIWKKLQSVQKDFQDQLTKTTSLRTSEISIYFEDPMAQVRQILVADWNNAKDVHMIGIRCIRRLCLEYSTSRRKRAGKKMDTLESITQTWSLMNTIEAKNSSSSPIDLNWLTAPQPEQDYSVFIDTISQEAAWESHLTYRVCKAMSQHINLFQSHRYTAFYNEVTKAIPDVEKFDLILNGNIILRKIMTQYIDSDESDISTPSNPQVVLREIAESFVDLNQGDTIGTIASKQGSQADQNGQCDTDVTAPNDTLVRIAALQVARNGTLIEILDNLALLSLESRLAIFYQLSDIRLRQLECVGTRPGEMYNTRIGEYNTELQIMWSLKHKLGWEAPQNYTLKYLHLMRYNEGAMTTWAEFTDRILEIKQEWESNQALRYFDPRRIYWENHFRDHVSRSHRDNAATLEEFIDILDQLYENIVSLVKLNSRDIDEYTVERIVRLKALQKIELHHPPKRHRISQDSDKTTIWSLFLQLLQRQHVVCQLGLYHGNLQSTQLLDLSEALRSRVDIFGPAAGMNRFELVSIKLTDDRSDKAASSDCSTESNAVDTLCATIKKFAYLKTLRISGSFFTSGSTSMERSAAKLVCTAFHLPKLKSLCLDHGDLEDNVFERALNSLISPATPPMMCSITSIHLGDNSITAQTLITLCQVISIGQWKLKRLDLHGSLGIGDEGIDSLARILANSDSCSLEDLDLSNCNLSVDGVRMLCTALETNHSMQRINLSSNFLSPLFGGLLANLLQCNTTLNTLQCEYIGLTDAGCTDELIRALQNNLALTGITLGSNRLGDNGSTKVFDALIKRSLKKPYLKIDLTGNLITSVGLNKMLMMLQQQTHNEVLDRNAIPSNKRARYSLYVRYTSAWLSKMSIDDDEMASFLGPKMHIRNVFLTGNDRTRVELFDRELANAIDAEYIGQIFGSLEQSLKELTALDIFTSIDVKLDKGKECQDDEVDVYINVKEKSWRKIKIGATTDGSEETAETSCTLTNAFGNAERLTLSASYGRTGSNTESATLIQPRFMDLPLTLSTSATNELHSHEVFSSYSEKARGALLALCDEFGRHELSLHCGWRDIIPKRDKLIPTIFHASPSILAQAQPSVKTSVKYTYHDDDRDNPMLPCYGSLLHCSTEIAGLYGDVKFVKTEIAAQKHKSFGPTMYQLPLLNFSLSSRFGLCLLKTIGDNEQQDSRISDRFFLGGPLSLRGFHFKGVGPRASPAQGGFPSGDALGGDVFYTASAHIGFPFPFPVLATLGLRGQVFGSIGNLTTWDRVLNKKRWMRNLVSDTRLSIGMGLVLPSSFGRLEASYSWIVNALQHDNIRRGQVGIGVSFT</sequence>
<dbReference type="Proteomes" id="UP000053237">
    <property type="component" value="Unassembled WGS sequence"/>
</dbReference>
<dbReference type="InterPro" id="IPR039910">
    <property type="entry name" value="D15-like"/>
</dbReference>
<organism evidence="7 8">
    <name type="scientific">Albugo candida</name>
    <dbReference type="NCBI Taxonomy" id="65357"/>
    <lineage>
        <taxon>Eukaryota</taxon>
        <taxon>Sar</taxon>
        <taxon>Stramenopiles</taxon>
        <taxon>Oomycota</taxon>
        <taxon>Peronosporomycetes</taxon>
        <taxon>Albuginales</taxon>
        <taxon>Albuginaceae</taxon>
        <taxon>Albugo</taxon>
    </lineage>
</organism>
<proteinExistence type="inferred from homology"/>
<comment type="similarity">
    <text evidence="2">Belongs to the SAM50/omp85 family.</text>
</comment>
<dbReference type="PANTHER" id="PTHR12815:SF18">
    <property type="entry name" value="SORTING AND ASSEMBLY MACHINERY COMPONENT 50 HOMOLOG"/>
    <property type="match status" value="1"/>
</dbReference>
<keyword evidence="3" id="KW-1134">Transmembrane beta strand</keyword>
<evidence type="ECO:0000256" key="3">
    <source>
        <dbReference type="ARBA" id="ARBA00022452"/>
    </source>
</evidence>
<protein>
    <recommendedName>
        <fullName evidence="6">Bacterial surface antigen (D15) domain-containing protein</fullName>
    </recommendedName>
</protein>
<dbReference type="SUPFAM" id="SSF52047">
    <property type="entry name" value="RNI-like"/>
    <property type="match status" value="1"/>
</dbReference>
<evidence type="ECO:0000256" key="1">
    <source>
        <dbReference type="ARBA" id="ARBA00004374"/>
    </source>
</evidence>
<dbReference type="STRING" id="65357.A0A024G521"/>
<comment type="subcellular location">
    <subcellularLocation>
        <location evidence="1">Mitochondrion outer membrane</location>
        <topology evidence="1">Multi-pass membrane protein</topology>
    </subcellularLocation>
</comment>
<dbReference type="Gene3D" id="3.10.20.310">
    <property type="entry name" value="membrane protein fhac"/>
    <property type="match status" value="1"/>
</dbReference>
<dbReference type="EMBL" id="CAIX01000023">
    <property type="protein sequence ID" value="CCI41668.1"/>
    <property type="molecule type" value="Genomic_DNA"/>
</dbReference>
<name>A0A024G521_9STRA</name>
<dbReference type="SMART" id="SM00368">
    <property type="entry name" value="LRR_RI"/>
    <property type="match status" value="5"/>
</dbReference>
<evidence type="ECO:0000313" key="8">
    <source>
        <dbReference type="Proteomes" id="UP000053237"/>
    </source>
</evidence>
<comment type="caution">
    <text evidence="7">The sequence shown here is derived from an EMBL/GenBank/DDBJ whole genome shotgun (WGS) entry which is preliminary data.</text>
</comment>
<evidence type="ECO:0000256" key="5">
    <source>
        <dbReference type="ARBA" id="ARBA00023136"/>
    </source>
</evidence>
<evidence type="ECO:0000313" key="7">
    <source>
        <dbReference type="EMBL" id="CCI41668.1"/>
    </source>
</evidence>
<keyword evidence="4" id="KW-0812">Transmembrane</keyword>
<evidence type="ECO:0000259" key="6">
    <source>
        <dbReference type="Pfam" id="PF01103"/>
    </source>
</evidence>
<dbReference type="OrthoDB" id="1724197at2759"/>
<dbReference type="InterPro" id="IPR032675">
    <property type="entry name" value="LRR_dom_sf"/>
</dbReference>
<evidence type="ECO:0000256" key="2">
    <source>
        <dbReference type="ARBA" id="ARBA00010913"/>
    </source>
</evidence>
<dbReference type="Pfam" id="PF01103">
    <property type="entry name" value="Omp85"/>
    <property type="match status" value="1"/>
</dbReference>
<dbReference type="Gene3D" id="3.80.10.10">
    <property type="entry name" value="Ribonuclease Inhibitor"/>
    <property type="match status" value="1"/>
</dbReference>
<dbReference type="Gene3D" id="2.40.160.50">
    <property type="entry name" value="membrane protein fhac: a member of the omp85/tpsb transporter family"/>
    <property type="match status" value="1"/>
</dbReference>
<dbReference type="GO" id="GO:0005741">
    <property type="term" value="C:mitochondrial outer membrane"/>
    <property type="evidence" value="ECO:0007669"/>
    <property type="project" value="UniProtKB-SubCell"/>
</dbReference>
<dbReference type="InterPro" id="IPR000184">
    <property type="entry name" value="Bac_surfAg_D15"/>
</dbReference>
<accession>A0A024G521</accession>